<dbReference type="EMBL" id="GBRH01253514">
    <property type="protein sequence ID" value="JAD44381.1"/>
    <property type="molecule type" value="Transcribed_RNA"/>
</dbReference>
<dbReference type="AlphaFoldDB" id="A0A0A8ZZW8"/>
<accession>A0A0A8ZZW8</accession>
<protein>
    <submittedName>
        <fullName evidence="2">Uncharacterized protein</fullName>
    </submittedName>
</protein>
<reference evidence="2" key="2">
    <citation type="journal article" date="2015" name="Data Brief">
        <title>Shoot transcriptome of the giant reed, Arundo donax.</title>
        <authorList>
            <person name="Barrero R.A."/>
            <person name="Guerrero F.D."/>
            <person name="Moolhuijzen P."/>
            <person name="Goolsby J.A."/>
            <person name="Tidwell J."/>
            <person name="Bellgard S.E."/>
            <person name="Bellgard M.I."/>
        </authorList>
    </citation>
    <scope>NUCLEOTIDE SEQUENCE</scope>
    <source>
        <tissue evidence="2">Shoot tissue taken approximately 20 cm above the soil surface</tissue>
    </source>
</reference>
<proteinExistence type="predicted"/>
<keyword evidence="1" id="KW-1133">Transmembrane helix</keyword>
<keyword evidence="1" id="KW-0472">Membrane</keyword>
<name>A0A0A8ZZW8_ARUDO</name>
<evidence type="ECO:0000313" key="2">
    <source>
        <dbReference type="EMBL" id="JAD44381.1"/>
    </source>
</evidence>
<sequence>MAYFYLQKLSIGNCLAVSVSGLIWGLTCLNVSLFPFLAVYFILRRLQHVLYFITASFSFPSLSHNLNNSDFPRIIPLVAIDVHSTLIYFSGLCFAGWLPRSRCMCALSWLRV</sequence>
<feature type="transmembrane region" description="Helical" evidence="1">
    <location>
        <begin position="73"/>
        <end position="98"/>
    </location>
</feature>
<evidence type="ECO:0000256" key="1">
    <source>
        <dbReference type="SAM" id="Phobius"/>
    </source>
</evidence>
<feature type="transmembrane region" description="Helical" evidence="1">
    <location>
        <begin position="22"/>
        <end position="42"/>
    </location>
</feature>
<organism evidence="2">
    <name type="scientific">Arundo donax</name>
    <name type="common">Giant reed</name>
    <name type="synonym">Donax arundinaceus</name>
    <dbReference type="NCBI Taxonomy" id="35708"/>
    <lineage>
        <taxon>Eukaryota</taxon>
        <taxon>Viridiplantae</taxon>
        <taxon>Streptophyta</taxon>
        <taxon>Embryophyta</taxon>
        <taxon>Tracheophyta</taxon>
        <taxon>Spermatophyta</taxon>
        <taxon>Magnoliopsida</taxon>
        <taxon>Liliopsida</taxon>
        <taxon>Poales</taxon>
        <taxon>Poaceae</taxon>
        <taxon>PACMAD clade</taxon>
        <taxon>Arundinoideae</taxon>
        <taxon>Arundineae</taxon>
        <taxon>Arundo</taxon>
    </lineage>
</organism>
<reference evidence="2" key="1">
    <citation type="submission" date="2014-09" db="EMBL/GenBank/DDBJ databases">
        <authorList>
            <person name="Magalhaes I.L.F."/>
            <person name="Oliveira U."/>
            <person name="Santos F.R."/>
            <person name="Vidigal T.H.D.A."/>
            <person name="Brescovit A.D."/>
            <person name="Santos A.J."/>
        </authorList>
    </citation>
    <scope>NUCLEOTIDE SEQUENCE</scope>
    <source>
        <tissue evidence="2">Shoot tissue taken approximately 20 cm above the soil surface</tissue>
    </source>
</reference>
<keyword evidence="1" id="KW-0812">Transmembrane</keyword>